<dbReference type="EMBL" id="RHPJ01000004">
    <property type="protein sequence ID" value="TGO04093.1"/>
    <property type="molecule type" value="Genomic_DNA"/>
</dbReference>
<evidence type="ECO:0000313" key="5">
    <source>
        <dbReference type="EMBL" id="TGO04093.1"/>
    </source>
</evidence>
<dbReference type="InterPro" id="IPR043968">
    <property type="entry name" value="SGNH"/>
</dbReference>
<feature type="transmembrane region" description="Helical" evidence="2">
    <location>
        <begin position="65"/>
        <end position="84"/>
    </location>
</feature>
<protein>
    <submittedName>
        <fullName evidence="5">Putative acyltransferase</fullName>
    </submittedName>
</protein>
<dbReference type="GO" id="GO:0016747">
    <property type="term" value="F:acyltransferase activity, transferring groups other than amino-acyl groups"/>
    <property type="evidence" value="ECO:0007669"/>
    <property type="project" value="InterPro"/>
</dbReference>
<dbReference type="Pfam" id="PF19040">
    <property type="entry name" value="SGNH"/>
    <property type="match status" value="1"/>
</dbReference>
<evidence type="ECO:0000259" key="4">
    <source>
        <dbReference type="Pfam" id="PF19040"/>
    </source>
</evidence>
<keyword evidence="2" id="KW-1133">Transmembrane helix</keyword>
<reference evidence="5 6" key="1">
    <citation type="submission" date="2018-11" db="EMBL/GenBank/DDBJ databases">
        <title>Complete genome sequencing of the Actinobacteria Serinibacter sp. K3-2.</title>
        <authorList>
            <person name="Rakitin A.L."/>
            <person name="Beletsky A.V."/>
            <person name="Mardanov A.V."/>
            <person name="Ravin N.V."/>
            <person name="Gromova A.S."/>
            <person name="Filippova S.N."/>
            <person name="Gal'Chenko V.F."/>
        </authorList>
    </citation>
    <scope>NUCLEOTIDE SEQUENCE [LARGE SCALE GENOMIC DNA]</scope>
    <source>
        <strain evidence="5 6">K3-2</strain>
    </source>
</reference>
<keyword evidence="5" id="KW-0012">Acyltransferase</keyword>
<feature type="transmembrane region" description="Helical" evidence="2">
    <location>
        <begin position="332"/>
        <end position="350"/>
    </location>
</feature>
<name>A0A4Z1E0T9_9MICO</name>
<dbReference type="PANTHER" id="PTHR23028:SF53">
    <property type="entry name" value="ACYL_TRANSF_3 DOMAIN-CONTAINING PROTEIN"/>
    <property type="match status" value="1"/>
</dbReference>
<feature type="transmembrane region" description="Helical" evidence="2">
    <location>
        <begin position="396"/>
        <end position="416"/>
    </location>
</feature>
<feature type="transmembrane region" description="Helical" evidence="2">
    <location>
        <begin position="168"/>
        <end position="192"/>
    </location>
</feature>
<feature type="transmembrane region" description="Helical" evidence="2">
    <location>
        <begin position="43"/>
        <end position="59"/>
    </location>
</feature>
<comment type="caution">
    <text evidence="5">The sequence shown here is derived from an EMBL/GenBank/DDBJ whole genome shotgun (WGS) entry which is preliminary data.</text>
</comment>
<sequence length="709" mass="74080">MRHRMPPGQVRSTPGDPAAAASAAPRPGGPAAPRPGHRYDVEGLRAVAILLVAGFHVWGDGRVSGGVDVFLLISGFFVGGGLLRRVGGGQPFAFGAYVAKLGRRLVPPLLLALAAVVVGTWLWLPRSEWSDVSGGVLASATYVENWRMALAGQAYAAADPMSSPVQHIWSLSVQGQLFVALPLLLLAIRFVLRRAGLAAEAARRGLIAAVAVLAVASFVWAIIGVQVNQNVAYFDTGARAWEYLAGTLVAAAASSVRLPRVAAVALGWVGLAMILATGLAVDARATFPGPAALLPIGGAVLVIVAGLGAAAPRDHGVGRVLGWRPLAVAGGYAYEFYLWHWVVLVLALAATGRETFGWLAGSVVLVVSGGAAWLARRVTDAAVAGRSSQAVRGGGARRFVLVACLAVVLAVPSGWLSYRAASPWTGGGDLDASSHPGALSLMDPDRWPDASGQPYVPDLADAKSDWPLVGREECDTTGVLETDVRLCVLGDPAGAITVALVGGSHAVTFAEPLDAVALENGVRIEGYFKQGCPLARWGDGPFDEQTQTCADWNESVLQHVADLGVAGVITTGTRSGFELEDWDDGDYLPGPYADAWVWLGDRGIGVAAIRDNPWFPSDPLPCVDREGPTSDDCAVERRAALGENPLAAALAGEGFAAIDLSDVLCEEEVCRPVVGNVLAYIDDNHLTATFARTLAPALARELAEVSWWP</sequence>
<keyword evidence="2" id="KW-0812">Transmembrane</keyword>
<feature type="transmembrane region" description="Helical" evidence="2">
    <location>
        <begin position="356"/>
        <end position="375"/>
    </location>
</feature>
<organism evidence="5 6">
    <name type="scientific">Serinibacter arcticus</name>
    <dbReference type="NCBI Taxonomy" id="1655435"/>
    <lineage>
        <taxon>Bacteria</taxon>
        <taxon>Bacillati</taxon>
        <taxon>Actinomycetota</taxon>
        <taxon>Actinomycetes</taxon>
        <taxon>Micrococcales</taxon>
        <taxon>Beutenbergiaceae</taxon>
        <taxon>Serinibacter</taxon>
    </lineage>
</organism>
<keyword evidence="2" id="KW-0472">Membrane</keyword>
<feature type="region of interest" description="Disordered" evidence="1">
    <location>
        <begin position="1"/>
        <end position="35"/>
    </location>
</feature>
<keyword evidence="6" id="KW-1185">Reference proteome</keyword>
<dbReference type="Proteomes" id="UP000297318">
    <property type="component" value="Unassembled WGS sequence"/>
</dbReference>
<evidence type="ECO:0000259" key="3">
    <source>
        <dbReference type="Pfam" id="PF01757"/>
    </source>
</evidence>
<feature type="transmembrane region" description="Helical" evidence="2">
    <location>
        <begin position="263"/>
        <end position="281"/>
    </location>
</feature>
<dbReference type="Pfam" id="PF01757">
    <property type="entry name" value="Acyl_transf_3"/>
    <property type="match status" value="1"/>
</dbReference>
<feature type="compositionally biased region" description="Low complexity" evidence="1">
    <location>
        <begin position="14"/>
        <end position="26"/>
    </location>
</feature>
<dbReference type="InterPro" id="IPR050879">
    <property type="entry name" value="Acyltransferase_3"/>
</dbReference>
<feature type="transmembrane region" description="Helical" evidence="2">
    <location>
        <begin position="105"/>
        <end position="124"/>
    </location>
</feature>
<dbReference type="InterPro" id="IPR002656">
    <property type="entry name" value="Acyl_transf_3_dom"/>
</dbReference>
<dbReference type="GO" id="GO:0009103">
    <property type="term" value="P:lipopolysaccharide biosynthetic process"/>
    <property type="evidence" value="ECO:0007669"/>
    <property type="project" value="TreeGrafter"/>
</dbReference>
<gene>
    <name evidence="5" type="ORF">SERN_2684</name>
</gene>
<dbReference type="AlphaFoldDB" id="A0A4Z1E0T9"/>
<dbReference type="PANTHER" id="PTHR23028">
    <property type="entry name" value="ACETYLTRANSFERASE"/>
    <property type="match status" value="1"/>
</dbReference>
<keyword evidence="5" id="KW-0808">Transferase</keyword>
<evidence type="ECO:0000256" key="1">
    <source>
        <dbReference type="SAM" id="MobiDB-lite"/>
    </source>
</evidence>
<proteinExistence type="predicted"/>
<evidence type="ECO:0000313" key="6">
    <source>
        <dbReference type="Proteomes" id="UP000297318"/>
    </source>
</evidence>
<accession>A0A4Z1E0T9</accession>
<feature type="transmembrane region" description="Helical" evidence="2">
    <location>
        <begin position="204"/>
        <end position="228"/>
    </location>
</feature>
<evidence type="ECO:0000256" key="2">
    <source>
        <dbReference type="SAM" id="Phobius"/>
    </source>
</evidence>
<dbReference type="GO" id="GO:0016020">
    <property type="term" value="C:membrane"/>
    <property type="evidence" value="ECO:0007669"/>
    <property type="project" value="TreeGrafter"/>
</dbReference>
<feature type="domain" description="SGNH" evidence="4">
    <location>
        <begin position="474"/>
        <end position="699"/>
    </location>
</feature>
<feature type="transmembrane region" description="Helical" evidence="2">
    <location>
        <begin position="293"/>
        <end position="311"/>
    </location>
</feature>
<feature type="domain" description="Acyltransferase 3" evidence="3">
    <location>
        <begin position="39"/>
        <end position="368"/>
    </location>
</feature>